<feature type="compositionally biased region" description="Low complexity" evidence="1">
    <location>
        <begin position="197"/>
        <end position="207"/>
    </location>
</feature>
<organism evidence="3 4">
    <name type="scientific">Candidatus Buchananbacteria bacterium RBG_13_39_9</name>
    <dbReference type="NCBI Taxonomy" id="1797531"/>
    <lineage>
        <taxon>Bacteria</taxon>
        <taxon>Candidatus Buchananiibacteriota</taxon>
    </lineage>
</organism>
<evidence type="ECO:0000313" key="3">
    <source>
        <dbReference type="EMBL" id="OGY41274.1"/>
    </source>
</evidence>
<feature type="region of interest" description="Disordered" evidence="1">
    <location>
        <begin position="27"/>
        <end position="259"/>
    </location>
</feature>
<feature type="transmembrane region" description="Helical" evidence="2">
    <location>
        <begin position="269"/>
        <end position="292"/>
    </location>
</feature>
<proteinExistence type="predicted"/>
<feature type="transmembrane region" description="Helical" evidence="2">
    <location>
        <begin position="298"/>
        <end position="315"/>
    </location>
</feature>
<dbReference type="AlphaFoldDB" id="A0A1G1XMY5"/>
<name>A0A1G1XMY5_9BACT</name>
<keyword evidence="2" id="KW-0812">Transmembrane</keyword>
<feature type="compositionally biased region" description="Basic and acidic residues" evidence="1">
    <location>
        <begin position="228"/>
        <end position="259"/>
    </location>
</feature>
<accession>A0A1G1XMY5</accession>
<keyword evidence="2" id="KW-1133">Transmembrane helix</keyword>
<comment type="caution">
    <text evidence="3">The sequence shown here is derived from an EMBL/GenBank/DDBJ whole genome shotgun (WGS) entry which is preliminary data.</text>
</comment>
<evidence type="ECO:0000256" key="1">
    <source>
        <dbReference type="SAM" id="MobiDB-lite"/>
    </source>
</evidence>
<feature type="compositionally biased region" description="Acidic residues" evidence="1">
    <location>
        <begin position="98"/>
        <end position="188"/>
    </location>
</feature>
<sequence length="383" mass="42160">MAARKAKLAKAFPAKFESIVQEIVKAHEKQGAPERSQSQGKDRVLSQPNQPQPEDMTEEPEEETLNEEQQAQAAKNLDSQKRAAKKISKAAPTPTGEGAEEEGAEGEGAEGEGAEGEGAEGEGAEGEGAEGEGAEGEEAEGEEGEKEEEEAEGEEGEKEEEGEGEEGEKEEEGEGEEKEKEEEAAEEETTAKKVQPEAEGAAAPEAGAGKEKEEEKTEGEEKQEEEEERKKKLEEEKKEATEQKSQKEKEKKDKAEKKKKDEPAQNKNFYWGLTVCLNIFVDILDILVEIGIVEVGIIISWVIQPMISVGSYLLLKKLGTSKNKVEHQKRVIQATVVSFFAELIPVIDLMVWSTLSVLWLWYVSSSKEKAEKGSEGQKEKEKK</sequence>
<reference evidence="3 4" key="1">
    <citation type="journal article" date="2016" name="Nat. Commun.">
        <title>Thousands of microbial genomes shed light on interconnected biogeochemical processes in an aquifer system.</title>
        <authorList>
            <person name="Anantharaman K."/>
            <person name="Brown C.T."/>
            <person name="Hug L.A."/>
            <person name="Sharon I."/>
            <person name="Castelle C.J."/>
            <person name="Probst A.J."/>
            <person name="Thomas B.C."/>
            <person name="Singh A."/>
            <person name="Wilkins M.J."/>
            <person name="Karaoz U."/>
            <person name="Brodie E.L."/>
            <person name="Williams K.H."/>
            <person name="Hubbard S.S."/>
            <person name="Banfield J.F."/>
        </authorList>
    </citation>
    <scope>NUCLEOTIDE SEQUENCE [LARGE SCALE GENOMIC DNA]</scope>
</reference>
<evidence type="ECO:0000256" key="2">
    <source>
        <dbReference type="SAM" id="Phobius"/>
    </source>
</evidence>
<feature type="compositionally biased region" description="Acidic residues" evidence="1">
    <location>
        <begin position="216"/>
        <end position="227"/>
    </location>
</feature>
<dbReference type="Proteomes" id="UP000176260">
    <property type="component" value="Unassembled WGS sequence"/>
</dbReference>
<feature type="compositionally biased region" description="Acidic residues" evidence="1">
    <location>
        <begin position="55"/>
        <end position="66"/>
    </location>
</feature>
<evidence type="ECO:0000313" key="4">
    <source>
        <dbReference type="Proteomes" id="UP000176260"/>
    </source>
</evidence>
<protein>
    <submittedName>
        <fullName evidence="3">Uncharacterized protein</fullName>
    </submittedName>
</protein>
<feature type="transmembrane region" description="Helical" evidence="2">
    <location>
        <begin position="336"/>
        <end position="362"/>
    </location>
</feature>
<keyword evidence="2" id="KW-0472">Membrane</keyword>
<gene>
    <name evidence="3" type="ORF">A2Y67_00515</name>
</gene>
<dbReference type="EMBL" id="MHIA01000031">
    <property type="protein sequence ID" value="OGY41274.1"/>
    <property type="molecule type" value="Genomic_DNA"/>
</dbReference>